<dbReference type="EMBL" id="JBEXAE010000002">
    <property type="protein sequence ID" value="MET6990314.1"/>
    <property type="molecule type" value="Genomic_DNA"/>
</dbReference>
<accession>A0ABV2SVN7</accession>
<evidence type="ECO:0000256" key="1">
    <source>
        <dbReference type="SAM" id="Phobius"/>
    </source>
</evidence>
<feature type="transmembrane region" description="Helical" evidence="1">
    <location>
        <begin position="68"/>
        <end position="86"/>
    </location>
</feature>
<protein>
    <submittedName>
        <fullName evidence="2">Uncharacterized protein</fullName>
    </submittedName>
</protein>
<evidence type="ECO:0000313" key="3">
    <source>
        <dbReference type="Proteomes" id="UP001549799"/>
    </source>
</evidence>
<gene>
    <name evidence="2" type="ORF">ABXZ36_06610</name>
</gene>
<feature type="transmembrane region" description="Helical" evidence="1">
    <location>
        <begin position="43"/>
        <end position="62"/>
    </location>
</feature>
<keyword evidence="1" id="KW-0812">Transmembrane</keyword>
<keyword evidence="3" id="KW-1185">Reference proteome</keyword>
<keyword evidence="1" id="KW-0472">Membrane</keyword>
<proteinExistence type="predicted"/>
<comment type="caution">
    <text evidence="2">The sequence shown here is derived from an EMBL/GenBank/DDBJ whole genome shotgun (WGS) entry which is preliminary data.</text>
</comment>
<feature type="transmembrane region" description="Helical" evidence="1">
    <location>
        <begin position="156"/>
        <end position="176"/>
    </location>
</feature>
<organism evidence="2 3">
    <name type="scientific">Sediminicola arcticus</name>
    <dbReference type="NCBI Taxonomy" id="1574308"/>
    <lineage>
        <taxon>Bacteria</taxon>
        <taxon>Pseudomonadati</taxon>
        <taxon>Bacteroidota</taxon>
        <taxon>Flavobacteriia</taxon>
        <taxon>Flavobacteriales</taxon>
        <taxon>Flavobacteriaceae</taxon>
        <taxon>Sediminicola</taxon>
    </lineage>
</organism>
<sequence>MDIKELWNEGAISSSFIKKEPSFKVEDHKSIDIFIAFEKRINTISRISIPLSVLILCIYLYIGFYELAIILILIVLFSAYMSFKFLKRIKKNRFVLNLKNYLKETSNILTNYIRFNLYGILFTALVLVPTLYIIGINSYFNSINLLSLSLFKEHSGLFVGFGTGILLYVFMSLFVLHKVYYRALKEVNKAIKNLDSE</sequence>
<name>A0ABV2SVN7_9FLAO</name>
<reference evidence="2 3" key="1">
    <citation type="submission" date="2024-07" db="EMBL/GenBank/DDBJ databases">
        <title>The genome sequence of type strain Sediminicola arcticus GDMCC 1.2805.</title>
        <authorList>
            <person name="Liu Y."/>
        </authorList>
    </citation>
    <scope>NUCLEOTIDE SEQUENCE [LARGE SCALE GENOMIC DNA]</scope>
    <source>
        <strain evidence="2 3">GDMCC 1.2805</strain>
    </source>
</reference>
<evidence type="ECO:0000313" key="2">
    <source>
        <dbReference type="EMBL" id="MET6990314.1"/>
    </source>
</evidence>
<dbReference type="RefSeq" id="WP_354614704.1">
    <property type="nucleotide sequence ID" value="NZ_JBEXAE010000002.1"/>
</dbReference>
<feature type="transmembrane region" description="Helical" evidence="1">
    <location>
        <begin position="115"/>
        <end position="136"/>
    </location>
</feature>
<keyword evidence="1" id="KW-1133">Transmembrane helix</keyword>
<dbReference type="Proteomes" id="UP001549799">
    <property type="component" value="Unassembled WGS sequence"/>
</dbReference>